<dbReference type="InterPro" id="IPR036291">
    <property type="entry name" value="NAD(P)-bd_dom_sf"/>
</dbReference>
<dbReference type="InterPro" id="IPR000683">
    <property type="entry name" value="Gfo/Idh/MocA-like_OxRdtase_N"/>
</dbReference>
<dbReference type="Pfam" id="PF01408">
    <property type="entry name" value="GFO_IDH_MocA"/>
    <property type="match status" value="1"/>
</dbReference>
<organism evidence="3 4">
    <name type="scientific">Asticcacaulis excentricus</name>
    <dbReference type="NCBI Taxonomy" id="78587"/>
    <lineage>
        <taxon>Bacteria</taxon>
        <taxon>Pseudomonadati</taxon>
        <taxon>Pseudomonadota</taxon>
        <taxon>Alphaproteobacteria</taxon>
        <taxon>Caulobacterales</taxon>
        <taxon>Caulobacteraceae</taxon>
        <taxon>Asticcacaulis</taxon>
    </lineage>
</organism>
<dbReference type="OrthoDB" id="9815825at2"/>
<name>A0A3G9G3Q0_9CAUL</name>
<dbReference type="RefSeq" id="WP_126420667.1">
    <property type="nucleotide sequence ID" value="NZ_AP018827.1"/>
</dbReference>
<dbReference type="GO" id="GO:0000166">
    <property type="term" value="F:nucleotide binding"/>
    <property type="evidence" value="ECO:0007669"/>
    <property type="project" value="InterPro"/>
</dbReference>
<dbReference type="EMBL" id="AP018827">
    <property type="protein sequence ID" value="BBF80371.1"/>
    <property type="molecule type" value="Genomic_DNA"/>
</dbReference>
<evidence type="ECO:0000259" key="1">
    <source>
        <dbReference type="Pfam" id="PF01408"/>
    </source>
</evidence>
<evidence type="ECO:0000313" key="3">
    <source>
        <dbReference type="EMBL" id="BBF80371.1"/>
    </source>
</evidence>
<feature type="domain" description="Gfo/Idh/MocA-like oxidoreductase N-terminal" evidence="1">
    <location>
        <begin position="5"/>
        <end position="125"/>
    </location>
</feature>
<dbReference type="PANTHER" id="PTHR43377">
    <property type="entry name" value="BILIVERDIN REDUCTASE A"/>
    <property type="match status" value="1"/>
</dbReference>
<dbReference type="AlphaFoldDB" id="A0A3G9G3Q0"/>
<proteinExistence type="predicted"/>
<dbReference type="Gene3D" id="3.30.360.10">
    <property type="entry name" value="Dihydrodipicolinate Reductase, domain 2"/>
    <property type="match status" value="1"/>
</dbReference>
<gene>
    <name evidence="3" type="ORF">EM6_0951</name>
</gene>
<dbReference type="InterPro" id="IPR055170">
    <property type="entry name" value="GFO_IDH_MocA-like_dom"/>
</dbReference>
<dbReference type="SUPFAM" id="SSF55347">
    <property type="entry name" value="Glyceraldehyde-3-phosphate dehydrogenase-like, C-terminal domain"/>
    <property type="match status" value="1"/>
</dbReference>
<reference evidence="4" key="2">
    <citation type="journal article" date="2017" name="Plant Physiol. Biochem.">
        <title>Differential oxidative and antioxidative response of duckweed Lemna minor toward plant growth promoting/inhibiting bacteria.</title>
        <authorList>
            <person name="Ishizawa H."/>
            <person name="Kuroda M."/>
            <person name="Morikawa M."/>
            <person name="Ike M."/>
        </authorList>
    </citation>
    <scope>NUCLEOTIDE SEQUENCE [LARGE SCALE GENOMIC DNA]</scope>
    <source>
        <strain evidence="4">M6</strain>
    </source>
</reference>
<feature type="domain" description="GFO/IDH/MocA-like oxidoreductase" evidence="2">
    <location>
        <begin position="160"/>
        <end position="235"/>
    </location>
</feature>
<reference evidence="4" key="1">
    <citation type="journal article" date="2017" name="Biotechnol. Biofuels">
        <title>Evaluation of environmental bacterial communities as a factor affecting the growth of duckweed Lemna minor.</title>
        <authorList>
            <person name="Ishizawa H."/>
            <person name="Kuroda M."/>
            <person name="Morikawa M."/>
            <person name="Ike M."/>
        </authorList>
    </citation>
    <scope>NUCLEOTIDE SEQUENCE [LARGE SCALE GENOMIC DNA]</scope>
    <source>
        <strain evidence="4">M6</strain>
    </source>
</reference>
<dbReference type="Gene3D" id="3.40.50.720">
    <property type="entry name" value="NAD(P)-binding Rossmann-like Domain"/>
    <property type="match status" value="1"/>
</dbReference>
<evidence type="ECO:0000259" key="2">
    <source>
        <dbReference type="Pfam" id="PF22725"/>
    </source>
</evidence>
<dbReference type="Proteomes" id="UP000278756">
    <property type="component" value="Chromosome 1"/>
</dbReference>
<dbReference type="PANTHER" id="PTHR43377:SF1">
    <property type="entry name" value="BILIVERDIN REDUCTASE A"/>
    <property type="match status" value="1"/>
</dbReference>
<accession>A0A3G9G3Q0</accession>
<dbReference type="SUPFAM" id="SSF51735">
    <property type="entry name" value="NAD(P)-binding Rossmann-fold domains"/>
    <property type="match status" value="1"/>
</dbReference>
<dbReference type="Pfam" id="PF22725">
    <property type="entry name" value="GFO_IDH_MocA_C3"/>
    <property type="match status" value="1"/>
</dbReference>
<sequence length="318" mass="33721">MTVLRAGVAGAGVFGGYHANKYKEAEAAGRVRFVGIYDLDKSRAEAAAEKLGVKAFGGDEFETFLAELDVITVAVPAFAHAQVALRALAAGVHTYVEKPLAITVEDGDAMVAMAAEKGVVLACGHQERAVFEAMGLYAVPERPLRMEAVRNGTVSTRNLDVSVVLDLMIHDLDLGLTLAAGEAGGVEVSARFREEVGYTAVGADEVSAEVKFDDGFVATFAASRMAEARERTMRLVYPSGEVFIDLLNRKFENGTPFDLNPDFAQADIARDPLGTSVFRFLDTVAGQRDTPLATGEEALKALCLALAIDDAVSGKDAA</sequence>
<protein>
    <submittedName>
        <fullName evidence="3">Oxidoreductase, Gfo/Idh/MocA family</fullName>
    </submittedName>
</protein>
<evidence type="ECO:0000313" key="4">
    <source>
        <dbReference type="Proteomes" id="UP000278756"/>
    </source>
</evidence>
<dbReference type="InterPro" id="IPR051450">
    <property type="entry name" value="Gfo/Idh/MocA_Oxidoreductases"/>
</dbReference>